<evidence type="ECO:0000256" key="1">
    <source>
        <dbReference type="ARBA" id="ARBA00001933"/>
    </source>
</evidence>
<evidence type="ECO:0000256" key="4">
    <source>
        <dbReference type="ARBA" id="ARBA00022679"/>
    </source>
</evidence>
<dbReference type="InterPro" id="IPR005861">
    <property type="entry name" value="HisP_aminotrans"/>
</dbReference>
<evidence type="ECO:0000256" key="6">
    <source>
        <dbReference type="HAMAP-Rule" id="MF_01023"/>
    </source>
</evidence>
<dbReference type="PANTHER" id="PTHR43643">
    <property type="entry name" value="HISTIDINOL-PHOSPHATE AMINOTRANSFERASE 2"/>
    <property type="match status" value="1"/>
</dbReference>
<feature type="modified residue" description="N6-(pyridoxal phosphate)lysine" evidence="6">
    <location>
        <position position="226"/>
    </location>
</feature>
<name>A0A401Z1S7_9ACTN</name>
<accession>A0A401Z1S7</accession>
<comment type="pathway">
    <text evidence="6">Amino-acid biosynthesis; L-histidine biosynthesis; L-histidine from 5-phospho-alpha-D-ribose 1-diphosphate: step 7/9.</text>
</comment>
<dbReference type="RefSeq" id="WP_126642487.1">
    <property type="nucleotide sequence ID" value="NZ_BIFH01000042.1"/>
</dbReference>
<dbReference type="AlphaFoldDB" id="A0A401Z1S7"/>
<feature type="domain" description="Aminotransferase class I/classII large" evidence="7">
    <location>
        <begin position="38"/>
        <end position="356"/>
    </location>
</feature>
<proteinExistence type="inferred from homology"/>
<dbReference type="InterPro" id="IPR050106">
    <property type="entry name" value="HistidinolP_aminotransfase"/>
</dbReference>
<gene>
    <name evidence="8" type="primary">pat_2</name>
    <name evidence="6" type="synonym">hisC</name>
    <name evidence="8" type="ORF">EHYA_08520</name>
</gene>
<dbReference type="InterPro" id="IPR015421">
    <property type="entry name" value="PyrdxlP-dep_Trfase_major"/>
</dbReference>
<dbReference type="Gene3D" id="3.40.640.10">
    <property type="entry name" value="Type I PLP-dependent aspartate aminotransferase-like (Major domain)"/>
    <property type="match status" value="1"/>
</dbReference>
<dbReference type="InterPro" id="IPR004839">
    <property type="entry name" value="Aminotransferase_I/II_large"/>
</dbReference>
<comment type="subunit">
    <text evidence="2 6">Homodimer.</text>
</comment>
<dbReference type="OrthoDB" id="9809616at2"/>
<evidence type="ECO:0000313" key="8">
    <source>
        <dbReference type="EMBL" id="GCE00794.1"/>
    </source>
</evidence>
<evidence type="ECO:0000256" key="3">
    <source>
        <dbReference type="ARBA" id="ARBA00022576"/>
    </source>
</evidence>
<comment type="similarity">
    <text evidence="6">Belongs to the class-II pyridoxal-phosphate-dependent aminotransferase family. Histidinol-phosphate aminotransferase subfamily.</text>
</comment>
<dbReference type="InterPro" id="IPR024892">
    <property type="entry name" value="ArAT"/>
</dbReference>
<comment type="cofactor">
    <cofactor evidence="1 6">
        <name>pyridoxal 5'-phosphate</name>
        <dbReference type="ChEBI" id="CHEBI:597326"/>
    </cofactor>
</comment>
<sequence>MSTENTRESGPRLRAVLDAPALFEPSVAPRAAGPARLLGSNESPHDPLPEIVAAMADAALYVNRYPDYGGRDLTATLSRVHGVPEDRIVPGAGSIALLQMLFQAVGEPGAEVVYAWRSFELYPVLADLAGVRSVRVPLSDGGHDLGAMAERIGDRTRMVVVCNPNNPTGTVVGHEEFAEFMLRVPSDVLVVLDEAYFEYVRDPGVVSGLVLHRRWPNLVVLRTFSKAYGLAGLRVGYLVGDPAITTRVRRAYLAYSLNTPAQAAAVRALELRERLLDRVEEAVGERTRLRDALRAAGMSVSDSQANFLWLPLGGDSAAFARRCAEDGIAVRVFPDEGVRVSIGARGDNEAFATTCERWMQHPSSDT</sequence>
<keyword evidence="3 6" id="KW-0032">Aminotransferase</keyword>
<dbReference type="SUPFAM" id="SSF53383">
    <property type="entry name" value="PLP-dependent transferases"/>
    <property type="match status" value="1"/>
</dbReference>
<dbReference type="GO" id="GO:0000105">
    <property type="term" value="P:L-histidine biosynthetic process"/>
    <property type="evidence" value="ECO:0007669"/>
    <property type="project" value="UniProtKB-UniRule"/>
</dbReference>
<keyword evidence="4 6" id="KW-0808">Transferase</keyword>
<dbReference type="InterPro" id="IPR015424">
    <property type="entry name" value="PyrdxlP-dep_Trfase"/>
</dbReference>
<dbReference type="Gene3D" id="3.90.1150.10">
    <property type="entry name" value="Aspartate Aminotransferase, domain 1"/>
    <property type="match status" value="1"/>
</dbReference>
<keyword evidence="5 6" id="KW-0663">Pyridoxal phosphate</keyword>
<comment type="catalytic activity">
    <reaction evidence="6">
        <text>L-histidinol phosphate + 2-oxoglutarate = 3-(imidazol-4-yl)-2-oxopropyl phosphate + L-glutamate</text>
        <dbReference type="Rhea" id="RHEA:23744"/>
        <dbReference type="ChEBI" id="CHEBI:16810"/>
        <dbReference type="ChEBI" id="CHEBI:29985"/>
        <dbReference type="ChEBI" id="CHEBI:57766"/>
        <dbReference type="ChEBI" id="CHEBI:57980"/>
        <dbReference type="EC" id="2.6.1.9"/>
    </reaction>
</comment>
<keyword evidence="6" id="KW-0028">Amino-acid biosynthesis</keyword>
<dbReference type="PANTHER" id="PTHR43643:SF3">
    <property type="entry name" value="HISTIDINOL-PHOSPHATE AMINOTRANSFERASE"/>
    <property type="match status" value="1"/>
</dbReference>
<evidence type="ECO:0000256" key="2">
    <source>
        <dbReference type="ARBA" id="ARBA00011738"/>
    </source>
</evidence>
<evidence type="ECO:0000313" key="9">
    <source>
        <dbReference type="Proteomes" id="UP000286931"/>
    </source>
</evidence>
<dbReference type="Proteomes" id="UP000286931">
    <property type="component" value="Unassembled WGS sequence"/>
</dbReference>
<dbReference type="UniPathway" id="UPA00031">
    <property type="reaction ID" value="UER00012"/>
</dbReference>
<reference evidence="8 9" key="1">
    <citation type="submission" date="2018-12" db="EMBL/GenBank/DDBJ databases">
        <title>Draft genome sequence of Embleya hyalina NBRC 13850T.</title>
        <authorList>
            <person name="Komaki H."/>
            <person name="Hosoyama A."/>
            <person name="Kimura A."/>
            <person name="Ichikawa N."/>
            <person name="Tamura T."/>
        </authorList>
    </citation>
    <scope>NUCLEOTIDE SEQUENCE [LARGE SCALE GENOMIC DNA]</scope>
    <source>
        <strain evidence="8 9">NBRC 13850</strain>
    </source>
</reference>
<dbReference type="CDD" id="cd00609">
    <property type="entry name" value="AAT_like"/>
    <property type="match status" value="1"/>
</dbReference>
<dbReference type="EMBL" id="BIFH01000042">
    <property type="protein sequence ID" value="GCE00794.1"/>
    <property type="molecule type" value="Genomic_DNA"/>
</dbReference>
<comment type="caution">
    <text evidence="8">The sequence shown here is derived from an EMBL/GenBank/DDBJ whole genome shotgun (WGS) entry which is preliminary data.</text>
</comment>
<dbReference type="EC" id="2.6.1.9" evidence="6"/>
<dbReference type="GO" id="GO:0030170">
    <property type="term" value="F:pyridoxal phosphate binding"/>
    <property type="evidence" value="ECO:0007669"/>
    <property type="project" value="InterPro"/>
</dbReference>
<dbReference type="GO" id="GO:0004400">
    <property type="term" value="F:histidinol-phosphate transaminase activity"/>
    <property type="evidence" value="ECO:0007669"/>
    <property type="project" value="UniProtKB-UniRule"/>
</dbReference>
<dbReference type="PROSITE" id="PS00599">
    <property type="entry name" value="AA_TRANSFER_CLASS_2"/>
    <property type="match status" value="1"/>
</dbReference>
<dbReference type="NCBIfam" id="NF002878">
    <property type="entry name" value="PRK03321.1"/>
    <property type="match status" value="1"/>
</dbReference>
<dbReference type="InterPro" id="IPR015422">
    <property type="entry name" value="PyrdxlP-dep_Trfase_small"/>
</dbReference>
<evidence type="ECO:0000256" key="5">
    <source>
        <dbReference type="ARBA" id="ARBA00022898"/>
    </source>
</evidence>
<keyword evidence="6" id="KW-0368">Histidine biosynthesis</keyword>
<organism evidence="8 9">
    <name type="scientific">Embleya hyalina</name>
    <dbReference type="NCBI Taxonomy" id="516124"/>
    <lineage>
        <taxon>Bacteria</taxon>
        <taxon>Bacillati</taxon>
        <taxon>Actinomycetota</taxon>
        <taxon>Actinomycetes</taxon>
        <taxon>Kitasatosporales</taxon>
        <taxon>Streptomycetaceae</taxon>
        <taxon>Embleya</taxon>
    </lineage>
</organism>
<protein>
    <recommendedName>
        <fullName evidence="6">Histidinol-phosphate aminotransferase</fullName>
        <ecNumber evidence="6">2.6.1.9</ecNumber>
    </recommendedName>
    <alternativeName>
        <fullName evidence="6">Imidazole acetol-phosphate transaminase</fullName>
    </alternativeName>
</protein>
<keyword evidence="9" id="KW-1185">Reference proteome</keyword>
<evidence type="ECO:0000259" key="7">
    <source>
        <dbReference type="Pfam" id="PF00155"/>
    </source>
</evidence>
<dbReference type="InterPro" id="IPR001917">
    <property type="entry name" value="Aminotrans_II_pyridoxalP_BS"/>
</dbReference>
<dbReference type="Pfam" id="PF00155">
    <property type="entry name" value="Aminotran_1_2"/>
    <property type="match status" value="1"/>
</dbReference>
<dbReference type="HAMAP" id="MF_01023">
    <property type="entry name" value="HisC_aminotrans_2"/>
    <property type="match status" value="1"/>
</dbReference>